<dbReference type="OrthoDB" id="5728337at2"/>
<dbReference type="GO" id="GO:0051607">
    <property type="term" value="P:defense response to virus"/>
    <property type="evidence" value="ECO:0007669"/>
    <property type="project" value="UniProtKB-KW"/>
</dbReference>
<dbReference type="PROSITE" id="PS51831">
    <property type="entry name" value="HD"/>
    <property type="match status" value="1"/>
</dbReference>
<feature type="transmembrane region" description="Helical" evidence="8">
    <location>
        <begin position="366"/>
        <end position="387"/>
    </location>
</feature>
<reference evidence="11" key="1">
    <citation type="submission" date="2016-10" db="EMBL/GenBank/DDBJ databases">
        <authorList>
            <person name="Varghese N."/>
            <person name="Submissions S."/>
        </authorList>
    </citation>
    <scope>NUCLEOTIDE SEQUENCE [LARGE SCALE GENOMIC DNA]</scope>
    <source>
        <strain evidence="11">DSM 23095</strain>
    </source>
</reference>
<feature type="transmembrane region" description="Helical" evidence="8">
    <location>
        <begin position="243"/>
        <end position="263"/>
    </location>
</feature>
<dbReference type="InterPro" id="IPR043760">
    <property type="entry name" value="PycTM_dom"/>
</dbReference>
<dbReference type="STRING" id="686796.SAMN04488104_100321"/>
<dbReference type="InterPro" id="IPR006674">
    <property type="entry name" value="HD_domain"/>
</dbReference>
<dbReference type="AlphaFoldDB" id="A0A1G6NAE6"/>
<evidence type="ECO:0000256" key="6">
    <source>
        <dbReference type="ARBA" id="ARBA00023118"/>
    </source>
</evidence>
<name>A0A1G6NAE6_9BACT</name>
<dbReference type="GO" id="GO:0005886">
    <property type="term" value="C:plasma membrane"/>
    <property type="evidence" value="ECO:0007669"/>
    <property type="project" value="UniProtKB-SubCell"/>
</dbReference>
<proteinExistence type="predicted"/>
<dbReference type="Pfam" id="PF18967">
    <property type="entry name" value="PycTM"/>
    <property type="match status" value="1"/>
</dbReference>
<evidence type="ECO:0000313" key="10">
    <source>
        <dbReference type="EMBL" id="SDC64135.1"/>
    </source>
</evidence>
<keyword evidence="7 8" id="KW-0472">Membrane</keyword>
<evidence type="ECO:0000256" key="2">
    <source>
        <dbReference type="ARBA" id="ARBA00022475"/>
    </source>
</evidence>
<keyword evidence="6" id="KW-0051">Antiviral defense</keyword>
<dbReference type="GO" id="GO:0000166">
    <property type="term" value="F:nucleotide binding"/>
    <property type="evidence" value="ECO:0007669"/>
    <property type="project" value="UniProtKB-KW"/>
</dbReference>
<evidence type="ECO:0000256" key="4">
    <source>
        <dbReference type="ARBA" id="ARBA00022741"/>
    </source>
</evidence>
<accession>A0A1G6NAE6</accession>
<keyword evidence="11" id="KW-1185">Reference proteome</keyword>
<sequence length="392" mass="45269">MENQREKFESWIREMFQQRLKKEVCYHNLDHTLLIVEKSREIALEEGLGEEDRADLFYAAWLHDTGYWDGLGDGHEERGAELAQTCLEELGLAQQRIDRIKSAIRATKVPQKPKSKLEEILCDADMYHLSTPDFLDYTMCLKQELENLKSLDSTELDWLKSSREFTSAHRYHTEFGKKSLEPLKMKNLEVLDKKIKELESKSSIKKGEKKKKTKSNRGIETMFRVTSSNHLQLSALADNKANIMISVNSIIISIVVTVLIRKLEEFPNYTIPAILLISTCLGAMIFAILATRPKVTKGMITPEDIQKKQGNLLYFGNFHQMSLDNYLSGVKEMMEDSEYLYGTMTRDIYFLGKVLAKKYRLLRKSYTVFMFGFVVSVLSFLIATLFFDPLAY</sequence>
<evidence type="ECO:0000256" key="8">
    <source>
        <dbReference type="SAM" id="Phobius"/>
    </source>
</evidence>
<evidence type="ECO:0000256" key="7">
    <source>
        <dbReference type="ARBA" id="ARBA00023136"/>
    </source>
</evidence>
<keyword evidence="2" id="KW-1003">Cell membrane</keyword>
<keyword evidence="3 8" id="KW-0812">Transmembrane</keyword>
<gene>
    <name evidence="10" type="ORF">SAMN04488104_100321</name>
</gene>
<dbReference type="Gene3D" id="1.10.3210.10">
    <property type="entry name" value="Hypothetical protein af1432"/>
    <property type="match status" value="1"/>
</dbReference>
<evidence type="ECO:0000256" key="3">
    <source>
        <dbReference type="ARBA" id="ARBA00022692"/>
    </source>
</evidence>
<dbReference type="Proteomes" id="UP000199060">
    <property type="component" value="Unassembled WGS sequence"/>
</dbReference>
<feature type="domain" description="HD" evidence="9">
    <location>
        <begin position="28"/>
        <end position="130"/>
    </location>
</feature>
<dbReference type="InterPro" id="IPR003607">
    <property type="entry name" value="HD/PDEase_dom"/>
</dbReference>
<keyword evidence="5 8" id="KW-1133">Transmembrane helix</keyword>
<dbReference type="Pfam" id="PF01966">
    <property type="entry name" value="HD"/>
    <property type="match status" value="1"/>
</dbReference>
<dbReference type="CDD" id="cd00077">
    <property type="entry name" value="HDc"/>
    <property type="match status" value="1"/>
</dbReference>
<comment type="subcellular location">
    <subcellularLocation>
        <location evidence="1">Cell membrane</location>
    </subcellularLocation>
</comment>
<dbReference type="SUPFAM" id="SSF109604">
    <property type="entry name" value="HD-domain/PDEase-like"/>
    <property type="match status" value="1"/>
</dbReference>
<keyword evidence="10" id="KW-0378">Hydrolase</keyword>
<evidence type="ECO:0000256" key="5">
    <source>
        <dbReference type="ARBA" id="ARBA00022989"/>
    </source>
</evidence>
<dbReference type="EMBL" id="FNAC01000003">
    <property type="protein sequence ID" value="SDC64135.1"/>
    <property type="molecule type" value="Genomic_DNA"/>
</dbReference>
<evidence type="ECO:0000256" key="1">
    <source>
        <dbReference type="ARBA" id="ARBA00004236"/>
    </source>
</evidence>
<protein>
    <submittedName>
        <fullName evidence="10">Predicted metal-dependent phosphohydrolase, HD superfamily</fullName>
    </submittedName>
</protein>
<dbReference type="GO" id="GO:0016787">
    <property type="term" value="F:hydrolase activity"/>
    <property type="evidence" value="ECO:0007669"/>
    <property type="project" value="UniProtKB-KW"/>
</dbReference>
<keyword evidence="4" id="KW-0547">Nucleotide-binding</keyword>
<evidence type="ECO:0000313" key="11">
    <source>
        <dbReference type="Proteomes" id="UP000199060"/>
    </source>
</evidence>
<organism evidence="10 11">
    <name type="scientific">Algoriphagus faecimaris</name>
    <dbReference type="NCBI Taxonomy" id="686796"/>
    <lineage>
        <taxon>Bacteria</taxon>
        <taxon>Pseudomonadati</taxon>
        <taxon>Bacteroidota</taxon>
        <taxon>Cytophagia</taxon>
        <taxon>Cytophagales</taxon>
        <taxon>Cyclobacteriaceae</taxon>
        <taxon>Algoriphagus</taxon>
    </lineage>
</organism>
<evidence type="ECO:0000259" key="9">
    <source>
        <dbReference type="PROSITE" id="PS51831"/>
    </source>
</evidence>
<feature type="transmembrane region" description="Helical" evidence="8">
    <location>
        <begin position="269"/>
        <end position="290"/>
    </location>
</feature>